<evidence type="ECO:0000313" key="1">
    <source>
        <dbReference type="EMBL" id="KAJ8979606.1"/>
    </source>
</evidence>
<comment type="caution">
    <text evidence="1">The sequence shown here is derived from an EMBL/GenBank/DDBJ whole genome shotgun (WGS) entry which is preliminary data.</text>
</comment>
<organism evidence="1 2">
    <name type="scientific">Molorchus minor</name>
    <dbReference type="NCBI Taxonomy" id="1323400"/>
    <lineage>
        <taxon>Eukaryota</taxon>
        <taxon>Metazoa</taxon>
        <taxon>Ecdysozoa</taxon>
        <taxon>Arthropoda</taxon>
        <taxon>Hexapoda</taxon>
        <taxon>Insecta</taxon>
        <taxon>Pterygota</taxon>
        <taxon>Neoptera</taxon>
        <taxon>Endopterygota</taxon>
        <taxon>Coleoptera</taxon>
        <taxon>Polyphaga</taxon>
        <taxon>Cucujiformia</taxon>
        <taxon>Chrysomeloidea</taxon>
        <taxon>Cerambycidae</taxon>
        <taxon>Lamiinae</taxon>
        <taxon>Monochamini</taxon>
        <taxon>Molorchus</taxon>
    </lineage>
</organism>
<evidence type="ECO:0000313" key="2">
    <source>
        <dbReference type="Proteomes" id="UP001162164"/>
    </source>
</evidence>
<protein>
    <submittedName>
        <fullName evidence="1">Uncharacterized protein</fullName>
    </submittedName>
</protein>
<dbReference type="Proteomes" id="UP001162164">
    <property type="component" value="Unassembled WGS sequence"/>
</dbReference>
<proteinExistence type="predicted"/>
<reference evidence="1" key="1">
    <citation type="journal article" date="2023" name="Insect Mol. Biol.">
        <title>Genome sequencing provides insights into the evolution of gene families encoding plant cell wall-degrading enzymes in longhorned beetles.</title>
        <authorList>
            <person name="Shin N.R."/>
            <person name="Okamura Y."/>
            <person name="Kirsch R."/>
            <person name="Pauchet Y."/>
        </authorList>
    </citation>
    <scope>NUCLEOTIDE SEQUENCE</scope>
    <source>
        <strain evidence="1">MMC_N1</strain>
    </source>
</reference>
<sequence length="127" mass="14695">MTFVLLKTMVINNIPKLVEIGEDPGPSPSSMSERVVENGILSRGQRYDFRFNSECLTEIPYTDYYHKFSKKKVPNLRPLYVLPYRSEHLLCSVKHVKICTNSDKNQQSFHLGHAHTQQDVDLQEKIS</sequence>
<dbReference type="EMBL" id="JAPWTJ010000327">
    <property type="protein sequence ID" value="KAJ8979606.1"/>
    <property type="molecule type" value="Genomic_DNA"/>
</dbReference>
<gene>
    <name evidence="1" type="ORF">NQ317_010507</name>
</gene>
<name>A0ABQ9JMZ8_9CUCU</name>
<keyword evidence="2" id="KW-1185">Reference proteome</keyword>
<accession>A0ABQ9JMZ8</accession>